<dbReference type="AlphaFoldDB" id="A0A1B6K3M3"/>
<feature type="domain" description="Fibronectin type-III" evidence="4">
    <location>
        <begin position="8"/>
        <end position="101"/>
    </location>
</feature>
<proteinExistence type="predicted"/>
<keyword evidence="1" id="KW-1015">Disulfide bond</keyword>
<dbReference type="SUPFAM" id="SSF49265">
    <property type="entry name" value="Fibronectin type III"/>
    <property type="match status" value="1"/>
</dbReference>
<dbReference type="InterPro" id="IPR036116">
    <property type="entry name" value="FN3_sf"/>
</dbReference>
<keyword evidence="3" id="KW-1133">Transmembrane helix</keyword>
<keyword evidence="3" id="KW-0812">Transmembrane</keyword>
<keyword evidence="3" id="KW-0472">Membrane</keyword>
<accession>A0A1B6K3M3</accession>
<protein>
    <recommendedName>
        <fullName evidence="4">Fibronectin type-III domain-containing protein</fullName>
    </recommendedName>
</protein>
<dbReference type="SMART" id="SM00060">
    <property type="entry name" value="FN3"/>
    <property type="match status" value="1"/>
</dbReference>
<evidence type="ECO:0000259" key="4">
    <source>
        <dbReference type="PROSITE" id="PS50853"/>
    </source>
</evidence>
<dbReference type="InterPro" id="IPR003961">
    <property type="entry name" value="FN3_dom"/>
</dbReference>
<dbReference type="PANTHER" id="PTHR44170">
    <property type="entry name" value="PROTEIN SIDEKICK"/>
    <property type="match status" value="1"/>
</dbReference>
<dbReference type="Pfam" id="PF00041">
    <property type="entry name" value="fn3"/>
    <property type="match status" value="1"/>
</dbReference>
<feature type="transmembrane region" description="Helical" evidence="3">
    <location>
        <begin position="126"/>
        <end position="148"/>
    </location>
</feature>
<sequence length="381" mass="41410">MEDVPTEPPVDMEAVLLNATAVHLKWKPPPPQSCNGILRSYQIVVRAGPLVLSNVSVAADSPSLLLTNLTAGVVYVVEAAAVTRVGAGPYSAPATLRLDPATPYTRHPVDLETPVSSSSEFVTETWFVALLGSLLTVMLLMFAAMLIVRRRQLLAKKSNLPGCQNGGGVTPTPVSLKTSLNLPPLATQSEASLWIEPKTLAQPHTTPDYAEVQQRTVSSFQPPGDNAPAAYATTTLVPSLHSSRDRGYCLESSREPLYSPPSYHSRLYSDTYCLHHNTGSQSMGEDSNGMLHTATLRRPPHHSPNPHRPQVPVPSSCTEQGPDVIKSPSPLTHRPLQWRIHNPPGHFTMSSFAQSQLRQPPPQHIYHNSCHSEPGCHHAHL</sequence>
<gene>
    <name evidence="5" type="ORF">g.16088</name>
</gene>
<dbReference type="Gene3D" id="2.60.40.10">
    <property type="entry name" value="Immunoglobulins"/>
    <property type="match status" value="1"/>
</dbReference>
<feature type="region of interest" description="Disordered" evidence="2">
    <location>
        <begin position="279"/>
        <end position="336"/>
    </location>
</feature>
<evidence type="ECO:0000256" key="1">
    <source>
        <dbReference type="ARBA" id="ARBA00023157"/>
    </source>
</evidence>
<dbReference type="EMBL" id="GECU01001661">
    <property type="protein sequence ID" value="JAT06046.1"/>
    <property type="molecule type" value="Transcribed_RNA"/>
</dbReference>
<organism evidence="5">
    <name type="scientific">Homalodisca liturata</name>
    <dbReference type="NCBI Taxonomy" id="320908"/>
    <lineage>
        <taxon>Eukaryota</taxon>
        <taxon>Metazoa</taxon>
        <taxon>Ecdysozoa</taxon>
        <taxon>Arthropoda</taxon>
        <taxon>Hexapoda</taxon>
        <taxon>Insecta</taxon>
        <taxon>Pterygota</taxon>
        <taxon>Neoptera</taxon>
        <taxon>Paraneoptera</taxon>
        <taxon>Hemiptera</taxon>
        <taxon>Auchenorrhyncha</taxon>
        <taxon>Membracoidea</taxon>
        <taxon>Cicadellidae</taxon>
        <taxon>Cicadellinae</taxon>
        <taxon>Proconiini</taxon>
        <taxon>Homalodisca</taxon>
    </lineage>
</organism>
<evidence type="ECO:0000313" key="5">
    <source>
        <dbReference type="EMBL" id="JAT06046.1"/>
    </source>
</evidence>
<dbReference type="GO" id="GO:0098609">
    <property type="term" value="P:cell-cell adhesion"/>
    <property type="evidence" value="ECO:0007669"/>
    <property type="project" value="TreeGrafter"/>
</dbReference>
<dbReference type="PROSITE" id="PS50853">
    <property type="entry name" value="FN3"/>
    <property type="match status" value="1"/>
</dbReference>
<evidence type="ECO:0000256" key="2">
    <source>
        <dbReference type="SAM" id="MobiDB-lite"/>
    </source>
</evidence>
<dbReference type="InterPro" id="IPR013783">
    <property type="entry name" value="Ig-like_fold"/>
</dbReference>
<reference evidence="5" key="1">
    <citation type="submission" date="2015-11" db="EMBL/GenBank/DDBJ databases">
        <title>De novo transcriptome assembly of four potential Pierce s Disease insect vectors from Arizona vineyards.</title>
        <authorList>
            <person name="Tassone E.E."/>
        </authorList>
    </citation>
    <scope>NUCLEOTIDE SEQUENCE</scope>
</reference>
<name>A0A1B6K3M3_9HEMI</name>
<dbReference type="PANTHER" id="PTHR44170:SF60">
    <property type="entry name" value="ROUNDABOUT HOMOLOG 1"/>
    <property type="match status" value="1"/>
</dbReference>
<evidence type="ECO:0000256" key="3">
    <source>
        <dbReference type="SAM" id="Phobius"/>
    </source>
</evidence>